<feature type="disulfide bond" evidence="4">
    <location>
        <begin position="1827"/>
        <end position="1845"/>
    </location>
</feature>
<comment type="caution">
    <text evidence="4">Lacks conserved residue(s) required for the propagation of feature annotation.</text>
</comment>
<dbReference type="Proteomes" id="UP000245119">
    <property type="component" value="Linkage Group LG3"/>
</dbReference>
<feature type="domain" description="MAM" evidence="6">
    <location>
        <begin position="2563"/>
        <end position="2722"/>
    </location>
</feature>
<dbReference type="SUPFAM" id="SSF49899">
    <property type="entry name" value="Concanavalin A-like lectins/glucanases"/>
    <property type="match status" value="37"/>
</dbReference>
<dbReference type="PROSITE" id="PS50068">
    <property type="entry name" value="LDLRA_2"/>
    <property type="match status" value="16"/>
</dbReference>
<feature type="signal peptide" evidence="5">
    <location>
        <begin position="1"/>
        <end position="22"/>
    </location>
</feature>
<keyword evidence="3" id="KW-0325">Glycoprotein</keyword>
<feature type="domain" description="MAM" evidence="6">
    <location>
        <begin position="1489"/>
        <end position="1651"/>
    </location>
</feature>
<feature type="domain" description="MAM" evidence="6">
    <location>
        <begin position="24"/>
        <end position="180"/>
    </location>
</feature>
<evidence type="ECO:0000256" key="4">
    <source>
        <dbReference type="PROSITE-ProRule" id="PRU00124"/>
    </source>
</evidence>
<feature type="domain" description="MAM" evidence="6">
    <location>
        <begin position="1377"/>
        <end position="1424"/>
    </location>
</feature>
<dbReference type="Gene3D" id="4.10.400.10">
    <property type="entry name" value="Low-density Lipoprotein Receptor"/>
    <property type="match status" value="14"/>
</dbReference>
<feature type="domain" description="MAM" evidence="6">
    <location>
        <begin position="343"/>
        <end position="513"/>
    </location>
</feature>
<feature type="domain" description="MAM" evidence="6">
    <location>
        <begin position="3195"/>
        <end position="3354"/>
    </location>
</feature>
<feature type="domain" description="MAM" evidence="6">
    <location>
        <begin position="5464"/>
        <end position="5625"/>
    </location>
</feature>
<feature type="domain" description="MAM" evidence="6">
    <location>
        <begin position="700"/>
        <end position="832"/>
    </location>
</feature>
<feature type="domain" description="MAM" evidence="6">
    <location>
        <begin position="4461"/>
        <end position="4624"/>
    </location>
</feature>
<dbReference type="FunFam" id="4.10.400.10:FF:000065">
    <property type="entry name" value="Transmembrane protease serine 7"/>
    <property type="match status" value="1"/>
</dbReference>
<feature type="domain" description="MAM" evidence="6">
    <location>
        <begin position="1216"/>
        <end position="1375"/>
    </location>
</feature>
<feature type="disulfide bond" evidence="4">
    <location>
        <begin position="2050"/>
        <end position="2068"/>
    </location>
</feature>
<feature type="disulfide bond" evidence="4">
    <location>
        <begin position="6552"/>
        <end position="6564"/>
    </location>
</feature>
<comment type="caution">
    <text evidence="7">The sequence shown here is derived from an EMBL/GenBank/DDBJ whole genome shotgun (WGS) entry which is preliminary data.</text>
</comment>
<evidence type="ECO:0000256" key="3">
    <source>
        <dbReference type="ARBA" id="ARBA00023180"/>
    </source>
</evidence>
<dbReference type="OrthoDB" id="412155at2759"/>
<dbReference type="CDD" id="cd00112">
    <property type="entry name" value="LDLa"/>
    <property type="match status" value="15"/>
</dbReference>
<keyword evidence="2 4" id="KW-1015">Disulfide bond</keyword>
<dbReference type="InterPro" id="IPR051560">
    <property type="entry name" value="MAM_domain-containing"/>
</dbReference>
<feature type="disulfide bond" evidence="4">
    <location>
        <begin position="3179"/>
        <end position="3194"/>
    </location>
</feature>
<evidence type="ECO:0000256" key="5">
    <source>
        <dbReference type="SAM" id="SignalP"/>
    </source>
</evidence>
<feature type="domain" description="MAM" evidence="6">
    <location>
        <begin position="1757"/>
        <end position="1812"/>
    </location>
</feature>
<feature type="domain" description="MAM" evidence="6">
    <location>
        <begin position="6331"/>
        <end position="6495"/>
    </location>
</feature>
<feature type="disulfide bond" evidence="4">
    <location>
        <begin position="1839"/>
        <end position="1854"/>
    </location>
</feature>
<feature type="disulfide bond" evidence="4">
    <location>
        <begin position="5432"/>
        <end position="5450"/>
    </location>
</feature>
<protein>
    <recommendedName>
        <fullName evidence="6">MAM domain-containing protein</fullName>
    </recommendedName>
</protein>
<dbReference type="PANTHER" id="PTHR23282:SF142">
    <property type="entry name" value="MAM DOMAIN-CONTAINING PROTEIN"/>
    <property type="match status" value="1"/>
</dbReference>
<dbReference type="InterPro" id="IPR002172">
    <property type="entry name" value="LDrepeatLR_classA_rpt"/>
</dbReference>
<dbReference type="PROSITE" id="PS00740">
    <property type="entry name" value="MAM_1"/>
    <property type="match status" value="4"/>
</dbReference>
<dbReference type="InterPro" id="IPR013320">
    <property type="entry name" value="ConA-like_dom_sf"/>
</dbReference>
<dbReference type="PANTHER" id="PTHR23282">
    <property type="entry name" value="APICAL ENDOSOMAL GLYCOPROTEIN PRECURSOR"/>
    <property type="match status" value="1"/>
</dbReference>
<dbReference type="PRINTS" id="PR00261">
    <property type="entry name" value="LDLRECEPTOR"/>
</dbReference>
<feature type="disulfide bond" evidence="4">
    <location>
        <begin position="6288"/>
        <end position="6300"/>
    </location>
</feature>
<gene>
    <name evidence="7" type="ORF">C0Q70_05248</name>
</gene>
<feature type="domain" description="MAM" evidence="6">
    <location>
        <begin position="537"/>
        <end position="698"/>
    </location>
</feature>
<feature type="disulfide bond" evidence="4">
    <location>
        <begin position="6102"/>
        <end position="6117"/>
    </location>
</feature>
<reference evidence="7 8" key="1">
    <citation type="submission" date="2018-04" db="EMBL/GenBank/DDBJ databases">
        <title>The genome of golden apple snail Pomacea canaliculata provides insight into stress tolerance and invasive adaptation.</title>
        <authorList>
            <person name="Liu C."/>
            <person name="Liu B."/>
            <person name="Ren Y."/>
            <person name="Zhang Y."/>
            <person name="Wang H."/>
            <person name="Li S."/>
            <person name="Jiang F."/>
            <person name="Yin L."/>
            <person name="Zhang G."/>
            <person name="Qian W."/>
            <person name="Fan W."/>
        </authorList>
    </citation>
    <scope>NUCLEOTIDE SEQUENCE [LARGE SCALE GENOMIC DNA]</scope>
    <source>
        <strain evidence="7">SZHN2017</strain>
        <tissue evidence="7">Muscle</tissue>
    </source>
</reference>
<dbReference type="CDD" id="cd06263">
    <property type="entry name" value="MAM"/>
    <property type="match status" value="35"/>
</dbReference>
<feature type="disulfide bond" evidence="4">
    <location>
        <begin position="6559"/>
        <end position="6577"/>
    </location>
</feature>
<dbReference type="InterPro" id="IPR023415">
    <property type="entry name" value="LDLR_class-A_CS"/>
</dbReference>
<dbReference type="Gene3D" id="2.60.120.200">
    <property type="match status" value="39"/>
</dbReference>
<dbReference type="Gene3D" id="2.40.128.620">
    <property type="match status" value="1"/>
</dbReference>
<feature type="disulfide bond" evidence="4">
    <location>
        <begin position="5662"/>
        <end position="5677"/>
    </location>
</feature>
<feature type="disulfide bond" evidence="4">
    <location>
        <begin position="3361"/>
        <end position="3373"/>
    </location>
</feature>
<dbReference type="GO" id="GO:0016020">
    <property type="term" value="C:membrane"/>
    <property type="evidence" value="ECO:0007669"/>
    <property type="project" value="InterPro"/>
</dbReference>
<feature type="domain" description="MAM" evidence="6">
    <location>
        <begin position="1837"/>
        <end position="2024"/>
    </location>
</feature>
<dbReference type="SMART" id="SM00137">
    <property type="entry name" value="MAM"/>
    <property type="match status" value="36"/>
</dbReference>
<feature type="domain" description="MAM" evidence="6">
    <location>
        <begin position="5035"/>
        <end position="5198"/>
    </location>
</feature>
<feature type="domain" description="MAM" evidence="6">
    <location>
        <begin position="3792"/>
        <end position="3950"/>
    </location>
</feature>
<feature type="disulfide bond" evidence="4">
    <location>
        <begin position="3591"/>
        <end position="3609"/>
    </location>
</feature>
<evidence type="ECO:0000256" key="1">
    <source>
        <dbReference type="ARBA" id="ARBA00022737"/>
    </source>
</evidence>
<feature type="chain" id="PRO_5015396203" description="MAM domain-containing protein" evidence="5">
    <location>
        <begin position="23"/>
        <end position="6910"/>
    </location>
</feature>
<feature type="domain" description="MAM" evidence="6">
    <location>
        <begin position="2739"/>
        <end position="2861"/>
    </location>
</feature>
<feature type="domain" description="MAM" evidence="6">
    <location>
        <begin position="881"/>
        <end position="1036"/>
    </location>
</feature>
<feature type="domain" description="MAM" evidence="6">
    <location>
        <begin position="184"/>
        <end position="347"/>
    </location>
</feature>
<evidence type="ECO:0000313" key="7">
    <source>
        <dbReference type="EMBL" id="PVD33986.1"/>
    </source>
</evidence>
<keyword evidence="1" id="KW-0677">Repeat</keyword>
<keyword evidence="8" id="KW-1185">Reference proteome</keyword>
<feature type="disulfide bond" evidence="4">
    <location>
        <begin position="3603"/>
        <end position="3618"/>
    </location>
</feature>
<feature type="domain" description="MAM" evidence="6">
    <location>
        <begin position="4626"/>
        <end position="4786"/>
    </location>
</feature>
<dbReference type="PROSITE" id="PS01209">
    <property type="entry name" value="LDLRA_1"/>
    <property type="match status" value="7"/>
</dbReference>
<evidence type="ECO:0000256" key="2">
    <source>
        <dbReference type="ARBA" id="ARBA00023157"/>
    </source>
</evidence>
<feature type="disulfide bond" evidence="4">
    <location>
        <begin position="2043"/>
        <end position="2055"/>
    </location>
</feature>
<feature type="domain" description="MAM" evidence="6">
    <location>
        <begin position="4113"/>
        <end position="4279"/>
    </location>
</feature>
<evidence type="ECO:0000313" key="8">
    <source>
        <dbReference type="Proteomes" id="UP000245119"/>
    </source>
</evidence>
<dbReference type="SMART" id="SM00192">
    <property type="entry name" value="LDLa"/>
    <property type="match status" value="17"/>
</dbReference>
<feature type="domain" description="MAM" evidence="6">
    <location>
        <begin position="5679"/>
        <end position="5845"/>
    </location>
</feature>
<feature type="domain" description="MAM" evidence="6">
    <location>
        <begin position="6594"/>
        <end position="6757"/>
    </location>
</feature>
<feature type="domain" description="MAM" evidence="6">
    <location>
        <begin position="2416"/>
        <end position="2561"/>
    </location>
</feature>
<dbReference type="FunFam" id="2.60.120.200:FF:000128">
    <property type="entry name" value="enteropeptidase isoform X2"/>
    <property type="match status" value="1"/>
</dbReference>
<dbReference type="PROSITE" id="PS50060">
    <property type="entry name" value="MAM_2"/>
    <property type="match status" value="39"/>
</dbReference>
<feature type="disulfide bond" evidence="4">
    <location>
        <begin position="6535"/>
        <end position="6550"/>
    </location>
</feature>
<feature type="disulfide bond" evidence="4">
    <location>
        <begin position="5444"/>
        <end position="5459"/>
    </location>
</feature>
<feature type="disulfide bond" evidence="4">
    <location>
        <begin position="5863"/>
        <end position="5881"/>
    </location>
</feature>
<dbReference type="STRING" id="400727.A0A2T7PKM2"/>
<dbReference type="Pfam" id="PF00057">
    <property type="entry name" value="Ldl_recept_a"/>
    <property type="match status" value="9"/>
</dbReference>
<feature type="domain" description="MAM" evidence="6">
    <location>
        <begin position="3024"/>
        <end position="3158"/>
    </location>
</feature>
<feature type="disulfide bond" evidence="4">
    <location>
        <begin position="3368"/>
        <end position="3386"/>
    </location>
</feature>
<feature type="domain" description="MAM" evidence="6">
    <location>
        <begin position="1695"/>
        <end position="1735"/>
    </location>
</feature>
<feature type="disulfide bond" evidence="4">
    <location>
        <begin position="6295"/>
        <end position="6313"/>
    </location>
</feature>
<name>A0A2T7PKM2_POMCA</name>
<feature type="disulfide bond" evidence="4">
    <location>
        <begin position="3584"/>
        <end position="3596"/>
    </location>
</feature>
<dbReference type="SUPFAM" id="SSF57424">
    <property type="entry name" value="LDL receptor-like module"/>
    <property type="match status" value="13"/>
</dbReference>
<evidence type="ECO:0000259" key="6">
    <source>
        <dbReference type="PROSITE" id="PS50060"/>
    </source>
</evidence>
<keyword evidence="5" id="KW-0732">Signal</keyword>
<feature type="domain" description="MAM" evidence="6">
    <location>
        <begin position="5896"/>
        <end position="6057"/>
    </location>
</feature>
<feature type="disulfide bond" evidence="4">
    <location>
        <begin position="5002"/>
        <end position="5020"/>
    </location>
</feature>
<feature type="domain" description="MAM" evidence="6">
    <location>
        <begin position="1038"/>
        <end position="1196"/>
    </location>
</feature>
<dbReference type="EMBL" id="PZQS01000003">
    <property type="protein sequence ID" value="PVD33986.1"/>
    <property type="molecule type" value="Genomic_DNA"/>
</dbReference>
<dbReference type="InterPro" id="IPR000998">
    <property type="entry name" value="MAM_dom"/>
</dbReference>
<organism evidence="7 8">
    <name type="scientific">Pomacea canaliculata</name>
    <name type="common">Golden apple snail</name>
    <dbReference type="NCBI Taxonomy" id="400727"/>
    <lineage>
        <taxon>Eukaryota</taxon>
        <taxon>Metazoa</taxon>
        <taxon>Spiralia</taxon>
        <taxon>Lophotrochozoa</taxon>
        <taxon>Mollusca</taxon>
        <taxon>Gastropoda</taxon>
        <taxon>Caenogastropoda</taxon>
        <taxon>Architaenioglossa</taxon>
        <taxon>Ampullarioidea</taxon>
        <taxon>Ampullariidae</taxon>
        <taxon>Pomacea</taxon>
    </lineage>
</organism>
<feature type="domain" description="MAM" evidence="6">
    <location>
        <begin position="5256"/>
        <end position="5418"/>
    </location>
</feature>
<accession>A0A2T7PKM2</accession>
<feature type="domain" description="MAM" evidence="6">
    <location>
        <begin position="3401"/>
        <end position="3564"/>
    </location>
</feature>
<feature type="disulfide bond" evidence="4">
    <location>
        <begin position="4812"/>
        <end position="4827"/>
    </location>
</feature>
<feature type="disulfide bond" evidence="4">
    <location>
        <begin position="5240"/>
        <end position="5255"/>
    </location>
</feature>
<feature type="domain" description="MAM" evidence="6">
    <location>
        <begin position="2255"/>
        <end position="2414"/>
    </location>
</feature>
<feature type="domain" description="MAM" evidence="6">
    <location>
        <begin position="1433"/>
        <end position="1487"/>
    </location>
</feature>
<feature type="domain" description="MAM" evidence="6">
    <location>
        <begin position="3952"/>
        <end position="4112"/>
    </location>
</feature>
<feature type="domain" description="MAM" evidence="6">
    <location>
        <begin position="6121"/>
        <end position="6281"/>
    </location>
</feature>
<dbReference type="InterPro" id="IPR036055">
    <property type="entry name" value="LDL_receptor-like_sf"/>
</dbReference>
<feature type="disulfide bond" evidence="4">
    <location>
        <begin position="5425"/>
        <end position="5437"/>
    </location>
</feature>
<feature type="domain" description="MAM" evidence="6">
    <location>
        <begin position="3619"/>
        <end position="3785"/>
    </location>
</feature>
<feature type="domain" description="MAM" evidence="6">
    <location>
        <begin position="4829"/>
        <end position="4987"/>
    </location>
</feature>
<feature type="domain" description="MAM" evidence="6">
    <location>
        <begin position="2863"/>
        <end position="3022"/>
    </location>
</feature>
<sequence length="6910" mass="758736">MEGRNTFLFYLACLVALSGSQSQYDCTFETGYCSWIQDTSNHWIRTQGTNRNGTSQPITDHTLGNKSGWYIETTVQGTNGTARLISPQISANSPYCLQFWYYMYGAHVNALSIYIYRDENLVIPLWTKSQTQGSQWNYGQVQLSSFSYSVNIVFEAVRGPFFKGDIGIDDIRAVAGSCPTTNGLVCDFEASLCGWNQTTADDFDWTIRTGQTSTVNTGPSTDHTLGTSSGHFLYIGTSTQQHIGQKALLVSSLVTQTTPQCMSFFYILSGDSVGALNIYIMSGAALTNSDVPVWSKRDSQGGTWVPGQATIQRPSSYRVVFEGVVGASSLADIAIDDIIVRNGSCSYQADNNFEHGLGIWTNPSVGDNFDWLLGQASMGATFSGPSSDHTLVTSEGHYLFVDFSNPVQVGDISWLQSPIMEPNVALCMSFWYITSFDGTNLIKVLKHPAVPTNSSSIKVWSIFDLPAPSWTYGRIAIFSNVPFYIIFEVSRGENDYGVIALDDISFTESVCMGQPQFAAPEYSLPPIPKLPTTTPVHLCDFEDKELCGFAQDKNDSFDWTWKTAGTDFIGPSVDHTEGTDTGHYMCIVSSAPQYPGQRARLISPIFPQTIGSCLTFYYYMCGFRKGMLVVYLAEMGPFTPYQVMFQKSGNQGCNWLLAEAQVQTTSSFQIYFDGIVGSSNLSDLAIDDVSLKPGVCQGDGGCDFENGLCTWTNARNIDQLDWMISEGGKSNKYMRPNKDHTFLRHYLFIDPRKLPLPGLTAILQSQTFDATNTGCISFWYDLTGSKSSTLSVVMFTIPSNTTTVLWSLSGDDANGWVFASAPINSRNQHYQVHGSYIKIVFSFVLLLSVMPPIAGSATPRTVLTPTTTSNTAPVTTAATVYDCTFESDFCQWKQAVDDTFNWTRSQGPSGTQSAGPINDHTLRTGHYITLSGSGGPNDVASVLSPTYAVSSGECLQFYYHLHDNNGGSLKVQLHISAVVSVIWQAHGDQGDQWKKAQVTIPQTITKYQIEFDGQMGPGSGDVSLDDISILPYPCSPPGSCDFESGFCSFTNSHTDQFDWIRGFGATASHFTGPSIDHTTGTVKGYYIFIESSNNRPGDKAQLVSENLDPTSGSCLMFYYNMNGAGMGSLNVYQITNSSRKLIFNQTGHHGDVWLQGSANLTSATPYTVIFEGVKGANYTSDIALDDISLVQGACSNQSTNTAVVTTPTPPSLVPGLGCDFETDFCQWTQDMNGKLNWTRQHASSLTFSTGPKFDHTQGDIQGYYVYIEPSEHDTNDSARLRSPTFSTSGPTCATFWYHMYGIKVNQLNLYLGSPGQLGSRIWTRSGSQGFMWLYAEVEIGTVSTAQLIFEAFQGNEYMGDIALDDISILNGSCPAPAYCDFEDTHTCGFVQDTDDKFDWTLNCGSIPATASCPAGDHTYGTGQGQPLQTSSQLWMLSEGQGPQWHLASINIKSIERFQVEFVGVIGEGMYGGMALDDILMTPTSCLERTDCDFEQSGICSWTQSNSDDLDWLVNSAEIGFLDSGPPKDHTTNTQSGEYIYLNTRQTGGAAVLMSQSISYNSNFLYYCFTFWYYMHVSTTATLSVSWRRLLADPTIGFSLSGSQGNTWTQGFMDVYVDANSFTMNLTGTVGNGSHDFIALDDFKLYPYTCSQVKKTNGTASQFMCHDTANTTVTQDKVCNFIRDCPPPYLDEVSCGDCNFQNNYCQWTENSSDIWKWTLGSGQSHPKHSAPMYDHNGSPTADSQVQVLLEQGEEKTILWMTNRLDTDKWVQATIDLLHVATPFRIHIQGYADPTSPFQSIVALDDIQFINCNFPAPGNCDSGQNLFHCKSTACIPMAAVCDFTDDCGDGSDEVSCGTYPSRTNFEQSLGIWYNDHSGSDNFDWTRTHGSTSTTGTGPSRDHSRGTSRGYFVYIESSLPRKPGDKAWLVSSNAFSPTSGSTCVLRLYYHMYGTTIGSLNVYTRVSLLGDLKQILSLTGNYGDAWMRKDITFQETDSFQIIIEGVTGNGDQGDIGIDDISMSSDCQVSSDPLPTGFSPLPTQPVPCSANQFACDGNHCIPQTQVCDFQQQCNDGSDELMCGDCTFESDLCGWRDHSTGQFAWVRKSSNDSALTGGPTSDADGLIGGGRYMLVQPTMGVTQDRARLMSPVFNASGTTCHMSFKYHLFGDSAGMSSLMILLQKAVDINTNTGIDLWHYTGNAGNTWHLHSVDIGQINYPFVVTFTSLPDPGFGSYDVAVDDINFVDCNPGLILNGTDFSIDCTFDFGMCGFFQVHTDDFDWIWTNQSIQTVGTGPDRDHTSGKGYYVYLDTSPPRKPGDIADLSSALQLPTGPAGKCLIFWYHMYGVHVETLKLFLQQESNRTLIWSRSYTQGNVWRQGMRTIISHQDFKIVFEGTVGVSYLGDIAIDDVSLQDGPCPPSSECDFEVDFCDYTQNTDDEFDWIRQANATSFGFYACINTSVPHNPGDRAMMTSSAQRPSAVNQCLTFWYFMSGRYVDQLNTYIISNGVHQLSSIFNMLEQHWVEVAINLQPQTTQWQIMFEAVVELYHAGPIAVDDIKVQQGDCPPPGTCNFETDTCGYVNVQGMDDFDWLRSAGRTLVAGTGPAVDHTSDSDTGFYMYMESNFHNQGQRAQLYSTLLSPSPLVCISFWYHMYGHDEGSLQLYLIEPQETVSLVKITGDQHNFWHYWETSASYGFYFSLMFEGTVGNGTLGDIAIDDVSVRPGNCTGPPSATDNPGILEVTYRYYIYIEASNQPPNATARVISQSMTINGVGTCVHFWFHMYGSKTGTLNVYAQQGHNLGSPLWTRSGEQGDKWISATLFLTPQALSPPQYQPTPVQIVFEGVLTESYQGDIALDDIFFNDGNCPTSGICDFESEDLCGYIQETSGAHNWTRQRGHMPGTGTGPATDHTYGTMSGYYMYTEASSANPDETASLLSPVQPATTGKCLHFYYHMSGTGMGTLMVSIRAQAINTVVWYHFSDQGNVWRAAQVSINSNFQYQVTFRGIQRSTSLSDIAIDDVELLDGLCPPPASCDFEQGQCEWSNDNTDDDFDWIRSQGSIITANTGPTSDHTLQNIKEMLGFAFIMNGVGMGTLSVYKDLVTNTSKLVQLWTLSGDHGAQWQKASVPVRENKEEFMLVFEGVVGSSYLSVMAIDDISLTDGDCSSSSQQSKFTCKNQQTVTSDKVCNFVKDCSDGSDEIQCGNCTFDADLCGYIDISQGSFSYLRTSNATSTKSLPIPFDHSYNKSNGYLLYVDTSQGTFNSLATLASPVLYQSSPACQLNFYYFIIGSAGAGQLQVSVMTGDTKTIVWQLRTSSVTNQWLLAVADIGAFNGEFQIYIEAKRFLSYGSLVIDDIQLLNCGYPPPQAYCPPGSFQCQIGLCINKDQVCDGEKDCGQQDNSDEATCTAAHMCDFEHSLCDWAQDVTDDFDWVIMSGQTPTPETGPFRDHTTGLVTGHYVYTESSAPRRPGQKARLLSPVIQPTTASDNCYLVVYYNMNGRTMGDFNVYMQTSSNGYPSTLIHRSGDLGPVWVRDSRLLVSAQPFSLIVEGVIGSSYYSDLAVDDIVLSAGCRFSQNTLPTAGYTVTDTTPRVCATSQYQCANGDCIDQSRYCDFSKDCSDGSDELTCGACNFEAGLCGYKDLSVGRYNWTLSYPALMGVVGPASDHTLGNRQGHYAYVEGDRGEFQQVARLQSPPLPALSSQCTISFFIYISDHQSGFFQYGMNVNDSYRPVFTNPGLYGSPGWKSMNINIGRLLGSLPAGSHLEFRVMPGQGALVNNSADVAIDDITFTYCNPRQLPPTVSCTFETGFCIWNQSTNDQMDWLRHQGSAPKAHTGPSGDHATGAGYYAYIETSPPTRPGDSAVLQTPWLPPTDSAGYCLTFWYYMFGSTMGNLTLNLMTPQGVQTFWSKHGPQGDQWRQAQRTVVSTTEYSLFFQASSGGYLGDIAIDDISASRGPCPPTASCDFEEETCSWTQSRMGNINWTLGTNGSTAMGTGPTLDHTFGSDSGHFLFLRGGRSGDKAVLTSTLLNGVSLFCLQFWYYMHGQHTGSLNISVAINGTSPPQYVWSMQGDQGDQWKYASVSLPYLSNQQFRILLQGISTGGQQENIAVDDISFNTGNCPLGSCSFEADMCSYSNVLTGDDFDWQRGSGGSSSRTLGPSTDHTRHTSAGHYMYLETSGANLTAGQKAWLVSETLPPPFNPTVGCLFFYFHIYGVGIGTLNVYTRSASTHNLTLIWSVSGNHGNVWDHGIAPILTNNSYEIIFEGVYGGNTTGDIAIDDISVSPYLCFGIIRPTTTPSVLTSPVTYPPTSIDCDFESDICNWQQDTSDQFNWEVQAGRTLTGTGPTADHTYSTLRGHFAYINSSHDSANSSARLLSPALTIGPQGVCFKFWYYMYGSSINRLTLLAQSNGKRDALWTRSGTQGPQWRYSQVHIRTNGSTVFILEGLPGLGAHGDIALDDISVNVDHCPAEVICDFENDECGYTQAYDDNFDWFLKTATTSDMKFGPSTDHTFGTSLGHYMYTISRLPPGNFARLDSPLLEATSGSCLQFWYNMHGYNLQGATVGTLNVYTRSDGALSNAIFTRTGEQGAEWEIAQATLRSTVPFKVTFEGVVGGVFSNSICIDDITVQPGACPGEGNCDFEENLCTWKNTAVGDNFDWLQGQNQPLAGFSGTVVDHTLNTVYGVYVYTDSSPPRQSGDKAWLVSPSFDNSTARCLSLWYMMATRGTINIKVIALTNGTVINVVGIKQEGTIWQLSRVTIANIKSSYRIVIEHIIQTPGMSDVAIDDISVQIGNCSVLPTVSPQQCAFTCPGSTTCIARNKVCDFVSDCPLGEEETACGYNCNFDNQTCHWVSNSEGTYVWTKYRGATPDSNTGPDRDHTTNSGLGYYLYTDASNGTRYDQALLQSPLFQSSSATCQLSLWYHMFGSGVGDLFVMKEEGVTKTYLWKTSGDHGNRWYQAVIPIGRMASPFTLTIGSTRSFNVLGDIAIDDIFFQHCSFPDPVTSCTAYSTFKCRSQACVPTQNVCDFVDDCGDGTDELDYTCDDYIRCDFETSMCGWNQDVTDNLDWIRLAGPTPTSGTGPLHDHTLGTSSGHYIYVKSSDPHKEGATARIISHSFKASVSAPYCQLKFFYYMYGQTIGSLSVYTRNSFYGPLVKRFGRSGEIGNYWVSSVVPIYDTKPFQIIIEAILHNSSFGVIGIDDTIFTSACKILTTDFPLGTPGSLVTTPSPCGDPTVNYQCLYTSDCIPRTQVCDFLVQCVYGSDEVNCGTCDFQQGMCGWQDISVDKYVWERHNGSTASAISGPNVDHTTRKTTGNYIYVDSTATDDYGKAVMVSPVYGAFGADCEISFWVHKKTSAYLSLYMVPPGQSPYDGKRIQVWQVSAALGNNWTSVTVGIDAHPPGYRLVFEGILRSVDGDIALDDISFSPSCAVGSYMSICASDQYHCDNHICVDKTRVCDFANDCGDNSDEKNCSSYVERCNFEVDLCNWIQDQTDVFDWTRKSGSTTTAGTGPDRDHTLGTETGTYLYLESSNRKPNDTARLKSLIFQPASEGQCYMRFFYHMLGKDINALNIYIEGAEQGSRALLLSIHGQQGDEWRKTILSIVGAYNFRVVIEGTTGASDLGDIGLDDISFTPGCHLAIGASLPPVLTTSISQCPTGTFFCGLHSPCRSDVYLCNFHPDCVDGIDEALCPSVCDFEDHVYQLLIFVSLCGWTNQPEGNAANWTLRNASSLSYPGIDHNPGTTSGHFVSAVFPRTQSLPANSWFVSQIYRISGLKCSFNFWYMYSDSKILNLLLFLRSDGTDKQIWVLPTIRPTPNVWHNATALIPSCVSEFQLVFELQGLSNGYAALDDYSFQNCGLSSIGSSSDTCDALSEFQCDNGQCIAQDRVCDMQSDCCDNSDESPYQCYAYKRIDFEQGLDGFVQLTDDNFNWTRHRGPTETPGTGPSQDHTTDSTSGYYLYIESSPPQQMNDKARLAYYLPAPTPGFHCSMRLWYHMYGAHSGSLNIYSRDSLGNIFLYQSIYKDHGDQWLKTEAIFQGQLPFVAIIEGVVGVGYLSDIAIDDVSFTPGCGIGSPTPPPTPSTTVTQSSTTSPFPLCQAGQFQCASTSVCIPGENQCDFNTDCPDNSDEMSCFTIGTCTFSASFCGWAKYIPDSMDWQRVRSSDIHNVTSAPQKDGDGSSNGYFLYLQDTQNGNTNGQTDRLMSPVYSRCAGECKIQFSYFIQGSNPGTLALSIFSSSVSSILWQSVSTTSDQWVTETVGLDRRKDKFSLQFDHVDAPNRSGTIAIDNIKFSNCGLPVPVLECPSDLFNCSNHACIDSSLICDHMDDCGDNSDESPSLCTQYKMYDFDENLQSLGEFTQGLTTIDDQQDWSLYKGNSTPGLPTMDHTTGTHHGQYIYLWASNRTKFGDTAWLVSTPFQTSTSDKPCSLHFFYYIYGNSGHEINIMYRTHRNGPADQVVWSVSGSYGAIWQRASTQISVSQPFQVIIEGQLRGSSYGVAIDDLSLSPGCSVSDSPLPALPVTPPTTPPPACTSNQYLCIINRMCISNRSRCDGVSDCPDSSDESGCGCSSDKFRCGNGLCIDSNKKCDAANDCGNENASDENDPDCVLYLRFNFESSSFGEFTQGHTGIEDKTDWQIGQASSMSFSGLPLTDHTTGKSSGHFLFARSHNPGDTAWLISRPFGATAKQNCQMKLFFYIFGSSVHHLSILYRTHNAGPPDGQIWTSAGQQGPNWLEASPLISIDTPFQIIIEAYVAMANQAIAIDDVSFTPDCRHSVTNLPPLLLATTVKPVTSGTNICDHTELECDNRRQCYTKAQLCDNKNDCLDGSDEAKSKCSVPVTTLAFTAIHREVLVSQDKKAEVRAGQYLWVLLWGCLVLQQLLELLCILSEETGDLASGFQWYSGASIGPEEVASPLIPFLTMEQRMLM</sequence>
<feature type="disulfide bond" evidence="4">
    <location>
        <begin position="2062"/>
        <end position="2077"/>
    </location>
</feature>
<dbReference type="Pfam" id="PF00629">
    <property type="entry name" value="MAM"/>
    <property type="match status" value="36"/>
</dbReference>
<feature type="domain" description="MAM" evidence="6">
    <location>
        <begin position="2078"/>
        <end position="2244"/>
    </location>
</feature>
<feature type="disulfide bond" evidence="4">
    <location>
        <begin position="3167"/>
        <end position="3185"/>
    </location>
</feature>
<feature type="domain" description="MAM" evidence="6">
    <location>
        <begin position="4301"/>
        <end position="4459"/>
    </location>
</feature>
<proteinExistence type="predicted"/>